<organism evidence="1 2">
    <name type="scientific">Prosthecodimorpha hirschii</name>
    <dbReference type="NCBI Taxonomy" id="665126"/>
    <lineage>
        <taxon>Bacteria</taxon>
        <taxon>Pseudomonadati</taxon>
        <taxon>Pseudomonadota</taxon>
        <taxon>Alphaproteobacteria</taxon>
        <taxon>Hyphomicrobiales</taxon>
        <taxon>Ancalomicrobiaceae</taxon>
        <taxon>Prosthecodimorpha</taxon>
    </lineage>
</organism>
<dbReference type="Proteomes" id="UP000048984">
    <property type="component" value="Unassembled WGS sequence"/>
</dbReference>
<name>A0A0P6VZY6_9HYPH</name>
<reference evidence="1 2" key="1">
    <citation type="submission" date="2015-09" db="EMBL/GenBank/DDBJ databases">
        <authorList>
            <person name="Jackson K.R."/>
            <person name="Lunt B.L."/>
            <person name="Fisher J.N.B."/>
            <person name="Gardner A.V."/>
            <person name="Bailey M.E."/>
            <person name="Deus L.M."/>
            <person name="Earl A.S."/>
            <person name="Gibby P.D."/>
            <person name="Hartmann K.A."/>
            <person name="Liu J.E."/>
            <person name="Manci A.M."/>
            <person name="Nielsen D.A."/>
            <person name="Solomon M.B."/>
            <person name="Breakwell D.P."/>
            <person name="Burnett S.H."/>
            <person name="Grose J.H."/>
        </authorList>
    </citation>
    <scope>NUCLEOTIDE SEQUENCE [LARGE SCALE GENOMIC DNA]</scope>
    <source>
        <strain evidence="1 2">16</strain>
    </source>
</reference>
<evidence type="ECO:0000313" key="2">
    <source>
        <dbReference type="Proteomes" id="UP000048984"/>
    </source>
</evidence>
<reference evidence="1 2" key="2">
    <citation type="submission" date="2015-10" db="EMBL/GenBank/DDBJ databases">
        <title>Draft Genome Sequence of Prosthecomicrobium hirschii ATCC 27832.</title>
        <authorList>
            <person name="Daniel J."/>
            <person name="Givan S.A."/>
            <person name="Brun Y.V."/>
            <person name="Brown P.J."/>
        </authorList>
    </citation>
    <scope>NUCLEOTIDE SEQUENCE [LARGE SCALE GENOMIC DNA]</scope>
    <source>
        <strain evidence="1 2">16</strain>
    </source>
</reference>
<dbReference type="PANTHER" id="PTHR39328">
    <property type="entry name" value="BLL2871 PROTEIN"/>
    <property type="match status" value="1"/>
</dbReference>
<sequence>MELNTFSIVARCAAAGHLGVAVATAVPAVGSMCPFTMAATGAVSTQSWVNPYLALAVLDRLAGGEDAEAALAAVLAEDEAADLRQIGVVDGAGRASAWTGAACTPWAGHIVGEDFAVQGNMLTGPEVIDAMAAAFRASAGEALDERLMRALEAGDAAGGDRRGKQSAALRVHGPEAYPLLDIRADEHPHPVGELRRILGIARLQLMPFVAHMPKRGQPAGPQPAAVTDVLALAPPDRPGGGGAYPAR</sequence>
<evidence type="ECO:0000313" key="1">
    <source>
        <dbReference type="EMBL" id="KPL51388.1"/>
    </source>
</evidence>
<dbReference type="SUPFAM" id="SSF56235">
    <property type="entry name" value="N-terminal nucleophile aminohydrolases (Ntn hydrolases)"/>
    <property type="match status" value="1"/>
</dbReference>
<keyword evidence="2" id="KW-1185">Reference proteome</keyword>
<dbReference type="InterPro" id="IPR029055">
    <property type="entry name" value="Ntn_hydrolases_N"/>
</dbReference>
<accession>A0A0P6VZY6</accession>
<dbReference type="EMBL" id="LJYW01000001">
    <property type="protein sequence ID" value="KPL51388.1"/>
    <property type="molecule type" value="Genomic_DNA"/>
</dbReference>
<dbReference type="Gene3D" id="3.60.20.10">
    <property type="entry name" value="Glutamine Phosphoribosylpyrophosphate, subunit 1, domain 1"/>
    <property type="match status" value="1"/>
</dbReference>
<comment type="caution">
    <text evidence="1">The sequence shown here is derived from an EMBL/GenBank/DDBJ whole genome shotgun (WGS) entry which is preliminary data.</text>
</comment>
<dbReference type="AlphaFoldDB" id="A0A0P6VZY6"/>
<dbReference type="PANTHER" id="PTHR39328:SF1">
    <property type="entry name" value="BLL2871 PROTEIN"/>
    <property type="match status" value="1"/>
</dbReference>
<dbReference type="InterPro" id="IPR010430">
    <property type="entry name" value="DUF1028"/>
</dbReference>
<gene>
    <name evidence="1" type="ORF">ABB55_03380</name>
</gene>
<dbReference type="RefSeq" id="WP_054357550.1">
    <property type="nucleotide sequence ID" value="NZ_LJYW01000001.1"/>
</dbReference>
<evidence type="ECO:0008006" key="3">
    <source>
        <dbReference type="Google" id="ProtNLM"/>
    </source>
</evidence>
<dbReference type="Pfam" id="PF06267">
    <property type="entry name" value="DUF1028"/>
    <property type="match status" value="1"/>
</dbReference>
<proteinExistence type="predicted"/>
<dbReference type="STRING" id="665126.ABB55_03380"/>
<protein>
    <recommendedName>
        <fullName evidence="3">Pilus assembly protein</fullName>
    </recommendedName>
</protein>